<sequence>DATTRSANSESTSDVRTTPRHCEQAPGETQPHDVPRRAATVNSRLTRRNHRSSTRCGHRNNRQTRRNTAVRPSRFHVGRDV</sequence>
<dbReference type="EnsemblMetazoa" id="AARA015046-RA">
    <property type="protein sequence ID" value="AARA015046-PA"/>
    <property type="gene ID" value="AARA015046"/>
</dbReference>
<feature type="compositionally biased region" description="Basic residues" evidence="1">
    <location>
        <begin position="45"/>
        <end position="65"/>
    </location>
</feature>
<reference evidence="2" key="1">
    <citation type="submission" date="2022-08" db="UniProtKB">
        <authorList>
            <consortium name="EnsemblMetazoa"/>
        </authorList>
    </citation>
    <scope>IDENTIFICATION</scope>
    <source>
        <strain evidence="2">Dongola</strain>
    </source>
</reference>
<evidence type="ECO:0000256" key="1">
    <source>
        <dbReference type="SAM" id="MobiDB-lite"/>
    </source>
</evidence>
<dbReference type="Proteomes" id="UP000075840">
    <property type="component" value="Unassembled WGS sequence"/>
</dbReference>
<protein>
    <submittedName>
        <fullName evidence="2">Uncharacterized protein</fullName>
    </submittedName>
</protein>
<name>A0A182IHX6_ANOAR</name>
<organism evidence="2 3">
    <name type="scientific">Anopheles arabiensis</name>
    <name type="common">Mosquito</name>
    <dbReference type="NCBI Taxonomy" id="7173"/>
    <lineage>
        <taxon>Eukaryota</taxon>
        <taxon>Metazoa</taxon>
        <taxon>Ecdysozoa</taxon>
        <taxon>Arthropoda</taxon>
        <taxon>Hexapoda</taxon>
        <taxon>Insecta</taxon>
        <taxon>Pterygota</taxon>
        <taxon>Neoptera</taxon>
        <taxon>Endopterygota</taxon>
        <taxon>Diptera</taxon>
        <taxon>Nematocera</taxon>
        <taxon>Culicoidea</taxon>
        <taxon>Culicidae</taxon>
        <taxon>Anophelinae</taxon>
        <taxon>Anopheles</taxon>
    </lineage>
</organism>
<feature type="region of interest" description="Disordered" evidence="1">
    <location>
        <begin position="1"/>
        <end position="81"/>
    </location>
</feature>
<evidence type="ECO:0000313" key="3">
    <source>
        <dbReference type="Proteomes" id="UP000075840"/>
    </source>
</evidence>
<dbReference type="VEuPathDB" id="VectorBase:AARA015046"/>
<dbReference type="AlphaFoldDB" id="A0A182IHX6"/>
<proteinExistence type="predicted"/>
<keyword evidence="3" id="KW-1185">Reference proteome</keyword>
<feature type="compositionally biased region" description="Polar residues" evidence="1">
    <location>
        <begin position="1"/>
        <end position="16"/>
    </location>
</feature>
<evidence type="ECO:0000313" key="2">
    <source>
        <dbReference type="EnsemblMetazoa" id="AARA015046-PA"/>
    </source>
</evidence>
<accession>A0A182IHX6</accession>
<dbReference type="EMBL" id="APCN01008248">
    <property type="status" value="NOT_ANNOTATED_CDS"/>
    <property type="molecule type" value="Genomic_DNA"/>
</dbReference>